<sequence>MLKVLIADDEQIVLDSLKFIIDKYTEEATVVGFAKSGREAVEKAEVLKPDVILIDIRMPGIDGLEAIRQIKKRHPNILFAIITAYENFNYAKEAINLGVLDYLLKPINKNKVIEIINKAREIIEQNRRAFLQELELKEKIVKIVPHLEGEFVYSLLFDNQCLRNLPFYEEIFEMPLAFGYVMLFHIEDKDREDLKSSLDKYNLSLLFREAAKETVKCLVGPLMLNRVLVYVPVPQDVDQYTLRNQSIEIAQEITIKLKAGVELPYCIGIGSPYVLENFWKSYEEADRAVKLSSGEKIIRYRDLSLPEAPPDFYPLHKEKRLIDKVLMGDVAGAQAIFEEIFTWLTLNYVNDKAKIKMRLLELSIVLMRMASYSHPDKVLEEQRLLELLNLTEITDLKLRFIQNLEAIIRDIRLYKSQEISEVIEKALQFINENYSRELTLDEVARAVNISYHYFSKLFKEETQQNFSDYLTEVRMRHAKELLKNATLSIKDVAYQVGYQDPNYFTKIFKKVFGLTPSEYRTKFGLP</sequence>
<dbReference type="SMART" id="SM00342">
    <property type="entry name" value="HTH_ARAC"/>
    <property type="match status" value="1"/>
</dbReference>
<gene>
    <name evidence="9" type="ORF">SAMN00808754_2924</name>
</gene>
<evidence type="ECO:0000256" key="2">
    <source>
        <dbReference type="ARBA" id="ARBA00023015"/>
    </source>
</evidence>
<keyword evidence="2" id="KW-0805">Transcription regulation</keyword>
<dbReference type="GO" id="GO:0043565">
    <property type="term" value="F:sequence-specific DNA binding"/>
    <property type="evidence" value="ECO:0007669"/>
    <property type="project" value="InterPro"/>
</dbReference>
<dbReference type="InterPro" id="IPR018060">
    <property type="entry name" value="HTH_AraC"/>
</dbReference>
<dbReference type="GO" id="GO:0000160">
    <property type="term" value="P:phosphorelay signal transduction system"/>
    <property type="evidence" value="ECO:0007669"/>
    <property type="project" value="InterPro"/>
</dbReference>
<dbReference type="CDD" id="cd17536">
    <property type="entry name" value="REC_YesN-like"/>
    <property type="match status" value="1"/>
</dbReference>
<dbReference type="Gene3D" id="1.10.10.60">
    <property type="entry name" value="Homeodomain-like"/>
    <property type="match status" value="2"/>
</dbReference>
<dbReference type="Pfam" id="PF17853">
    <property type="entry name" value="GGDEF_2"/>
    <property type="match status" value="1"/>
</dbReference>
<proteinExistence type="predicted"/>
<keyword evidence="6" id="KW-0597">Phosphoprotein</keyword>
<comment type="function">
    <text evidence="5">May play the central regulatory role in sporulation. It may be an element of the effector pathway responsible for the activation of sporulation genes in response to nutritional stress. Spo0A may act in concert with spo0H (a sigma factor) to control the expression of some genes that are critical to the sporulation process.</text>
</comment>
<dbReference type="PANTHER" id="PTHR43280:SF2">
    <property type="entry name" value="HTH-TYPE TRANSCRIPTIONAL REGULATOR EXSA"/>
    <property type="match status" value="1"/>
</dbReference>
<dbReference type="PRINTS" id="PR00032">
    <property type="entry name" value="HTHARAC"/>
</dbReference>
<protein>
    <recommendedName>
        <fullName evidence="1">Stage 0 sporulation protein A homolog</fullName>
    </recommendedName>
</protein>
<dbReference type="SUPFAM" id="SSF46689">
    <property type="entry name" value="Homeodomain-like"/>
    <property type="match status" value="2"/>
</dbReference>
<dbReference type="SUPFAM" id="SSF52172">
    <property type="entry name" value="CheY-like"/>
    <property type="match status" value="1"/>
</dbReference>
<reference evidence="9 10" key="1">
    <citation type="submission" date="2017-04" db="EMBL/GenBank/DDBJ databases">
        <authorList>
            <person name="Afonso C.L."/>
            <person name="Miller P.J."/>
            <person name="Scott M.A."/>
            <person name="Spackman E."/>
            <person name="Goraichik I."/>
            <person name="Dimitrov K.M."/>
            <person name="Suarez D.L."/>
            <person name="Swayne D.E."/>
        </authorList>
    </citation>
    <scope>NUCLEOTIDE SEQUENCE [LARGE SCALE GENOMIC DNA]</scope>
    <source>
        <strain evidence="9 10">ToBE</strain>
    </source>
</reference>
<evidence type="ECO:0000313" key="9">
    <source>
        <dbReference type="EMBL" id="SMB99487.1"/>
    </source>
</evidence>
<dbReference type="InterPro" id="IPR009057">
    <property type="entry name" value="Homeodomain-like_sf"/>
</dbReference>
<evidence type="ECO:0000256" key="6">
    <source>
        <dbReference type="PROSITE-ProRule" id="PRU00169"/>
    </source>
</evidence>
<keyword evidence="3" id="KW-0238">DNA-binding</keyword>
<evidence type="ECO:0000313" key="10">
    <source>
        <dbReference type="Proteomes" id="UP000192569"/>
    </source>
</evidence>
<dbReference type="Proteomes" id="UP000192569">
    <property type="component" value="Chromosome I"/>
</dbReference>
<dbReference type="SMART" id="SM00448">
    <property type="entry name" value="REC"/>
    <property type="match status" value="1"/>
</dbReference>
<evidence type="ECO:0000256" key="5">
    <source>
        <dbReference type="ARBA" id="ARBA00024867"/>
    </source>
</evidence>
<dbReference type="PROSITE" id="PS01124">
    <property type="entry name" value="HTH_ARAC_FAMILY_2"/>
    <property type="match status" value="1"/>
</dbReference>
<dbReference type="GO" id="GO:0003700">
    <property type="term" value="F:DNA-binding transcription factor activity"/>
    <property type="evidence" value="ECO:0007669"/>
    <property type="project" value="InterPro"/>
</dbReference>
<accession>A0A1W1W1J1</accession>
<evidence type="ECO:0000256" key="1">
    <source>
        <dbReference type="ARBA" id="ARBA00018672"/>
    </source>
</evidence>
<dbReference type="RefSeq" id="WP_084666603.1">
    <property type="nucleotide sequence ID" value="NZ_LT838272.1"/>
</dbReference>
<dbReference type="STRING" id="698762.SAMN00808754_2924"/>
<evidence type="ECO:0000259" key="7">
    <source>
        <dbReference type="PROSITE" id="PS01124"/>
    </source>
</evidence>
<organism evidence="9 10">
    <name type="scientific">Thermanaeromonas toyohensis ToBE</name>
    <dbReference type="NCBI Taxonomy" id="698762"/>
    <lineage>
        <taxon>Bacteria</taxon>
        <taxon>Bacillati</taxon>
        <taxon>Bacillota</taxon>
        <taxon>Clostridia</taxon>
        <taxon>Neomoorellales</taxon>
        <taxon>Neomoorellaceae</taxon>
        <taxon>Thermanaeromonas</taxon>
    </lineage>
</organism>
<dbReference type="AlphaFoldDB" id="A0A1W1W1J1"/>
<dbReference type="PANTHER" id="PTHR43280">
    <property type="entry name" value="ARAC-FAMILY TRANSCRIPTIONAL REGULATOR"/>
    <property type="match status" value="1"/>
</dbReference>
<feature type="modified residue" description="4-aspartylphosphate" evidence="6">
    <location>
        <position position="55"/>
    </location>
</feature>
<dbReference type="Gene3D" id="3.40.50.2300">
    <property type="match status" value="1"/>
</dbReference>
<dbReference type="PROSITE" id="PS00041">
    <property type="entry name" value="HTH_ARAC_FAMILY_1"/>
    <property type="match status" value="1"/>
</dbReference>
<dbReference type="EMBL" id="LT838272">
    <property type="protein sequence ID" value="SMB99487.1"/>
    <property type="molecule type" value="Genomic_DNA"/>
</dbReference>
<dbReference type="OrthoDB" id="9779969at2"/>
<dbReference type="Pfam" id="PF12833">
    <property type="entry name" value="HTH_18"/>
    <property type="match status" value="1"/>
</dbReference>
<dbReference type="InterPro" id="IPR018062">
    <property type="entry name" value="HTH_AraC-typ_CS"/>
</dbReference>
<keyword evidence="4" id="KW-0804">Transcription</keyword>
<dbReference type="Pfam" id="PF00072">
    <property type="entry name" value="Response_reg"/>
    <property type="match status" value="1"/>
</dbReference>
<dbReference type="PROSITE" id="PS50110">
    <property type="entry name" value="RESPONSE_REGULATORY"/>
    <property type="match status" value="1"/>
</dbReference>
<name>A0A1W1W1J1_9FIRM</name>
<dbReference type="InterPro" id="IPR011006">
    <property type="entry name" value="CheY-like_superfamily"/>
</dbReference>
<feature type="domain" description="Response regulatory" evidence="8">
    <location>
        <begin position="3"/>
        <end position="120"/>
    </location>
</feature>
<keyword evidence="10" id="KW-1185">Reference proteome</keyword>
<dbReference type="InterPro" id="IPR041522">
    <property type="entry name" value="CdaR_GGDEF"/>
</dbReference>
<dbReference type="InterPro" id="IPR020449">
    <property type="entry name" value="Tscrpt_reg_AraC-type_HTH"/>
</dbReference>
<dbReference type="InterPro" id="IPR001789">
    <property type="entry name" value="Sig_transdc_resp-reg_receiver"/>
</dbReference>
<evidence type="ECO:0000256" key="3">
    <source>
        <dbReference type="ARBA" id="ARBA00023125"/>
    </source>
</evidence>
<evidence type="ECO:0000256" key="4">
    <source>
        <dbReference type="ARBA" id="ARBA00023163"/>
    </source>
</evidence>
<evidence type="ECO:0000259" key="8">
    <source>
        <dbReference type="PROSITE" id="PS50110"/>
    </source>
</evidence>
<feature type="domain" description="HTH araC/xylS-type" evidence="7">
    <location>
        <begin position="424"/>
        <end position="522"/>
    </location>
</feature>